<evidence type="ECO:0000256" key="1">
    <source>
        <dbReference type="SAM" id="MobiDB-lite"/>
    </source>
</evidence>
<keyword evidence="3" id="KW-1185">Reference proteome</keyword>
<accession>A0A8J3FYW6</accession>
<dbReference type="SUPFAM" id="SSF64288">
    <property type="entry name" value="Chorismate lyase-like"/>
    <property type="match status" value="1"/>
</dbReference>
<gene>
    <name evidence="2" type="ORF">GCM10012275_57560</name>
</gene>
<dbReference type="Proteomes" id="UP000637578">
    <property type="component" value="Unassembled WGS sequence"/>
</dbReference>
<reference evidence="2" key="1">
    <citation type="journal article" date="2014" name="Int. J. Syst. Evol. Microbiol.">
        <title>Complete genome sequence of Corynebacterium casei LMG S-19264T (=DSM 44701T), isolated from a smear-ripened cheese.</title>
        <authorList>
            <consortium name="US DOE Joint Genome Institute (JGI-PGF)"/>
            <person name="Walter F."/>
            <person name="Albersmeier A."/>
            <person name="Kalinowski J."/>
            <person name="Ruckert C."/>
        </authorList>
    </citation>
    <scope>NUCLEOTIDE SEQUENCE</scope>
    <source>
        <strain evidence="2">CGMCC 4.5737</strain>
    </source>
</reference>
<proteinExistence type="predicted"/>
<protein>
    <submittedName>
        <fullName evidence="2">Uncharacterized protein</fullName>
    </submittedName>
</protein>
<organism evidence="2 3">
    <name type="scientific">Longimycelium tulufanense</name>
    <dbReference type="NCBI Taxonomy" id="907463"/>
    <lineage>
        <taxon>Bacteria</taxon>
        <taxon>Bacillati</taxon>
        <taxon>Actinomycetota</taxon>
        <taxon>Actinomycetes</taxon>
        <taxon>Pseudonocardiales</taxon>
        <taxon>Pseudonocardiaceae</taxon>
        <taxon>Longimycelium</taxon>
    </lineage>
</organism>
<evidence type="ECO:0000313" key="2">
    <source>
        <dbReference type="EMBL" id="GGM79437.1"/>
    </source>
</evidence>
<reference evidence="2" key="2">
    <citation type="submission" date="2020-09" db="EMBL/GenBank/DDBJ databases">
        <authorList>
            <person name="Sun Q."/>
            <person name="Zhou Y."/>
        </authorList>
    </citation>
    <scope>NUCLEOTIDE SEQUENCE</scope>
    <source>
        <strain evidence="2">CGMCC 4.5737</strain>
    </source>
</reference>
<dbReference type="EMBL" id="BMMK01000044">
    <property type="protein sequence ID" value="GGM79437.1"/>
    <property type="molecule type" value="Genomic_DNA"/>
</dbReference>
<dbReference type="InterPro" id="IPR028978">
    <property type="entry name" value="Chorismate_lyase_/UTRA_dom_sf"/>
</dbReference>
<dbReference type="Gene3D" id="3.40.1410.10">
    <property type="entry name" value="Chorismate lyase-like"/>
    <property type="match status" value="1"/>
</dbReference>
<dbReference type="AlphaFoldDB" id="A0A8J3FYW6"/>
<feature type="region of interest" description="Disordered" evidence="1">
    <location>
        <begin position="129"/>
        <end position="151"/>
    </location>
</feature>
<name>A0A8J3FYW6_9PSEU</name>
<evidence type="ECO:0000313" key="3">
    <source>
        <dbReference type="Proteomes" id="UP000637578"/>
    </source>
</evidence>
<sequence length="151" mass="16627">MHLTDDQAAALHADPGARAWLRWGLLRTTVGGGDVAVRVTALILPQRLPVEARRTLDTTGTPLGLILSWYGLRRHIQGAVRRVRGTEVDEAGNAVEYVLRAVLDISPGISVGIVDESLYQDFLHKYLRPPSPAPRNTARPLGHLVTRKEEK</sequence>
<comment type="caution">
    <text evidence="2">The sequence shown here is derived from an EMBL/GenBank/DDBJ whole genome shotgun (WGS) entry which is preliminary data.</text>
</comment>